<protein>
    <submittedName>
        <fullName evidence="1">Uncharacterized protein</fullName>
    </submittedName>
</protein>
<proteinExistence type="predicted"/>
<evidence type="ECO:0000313" key="2">
    <source>
        <dbReference type="Proteomes" id="UP001427805"/>
    </source>
</evidence>
<sequence>MYDFGVRQSQTSSRIGYRQDQATSCPDCGQTHWLVGRSTVECAYCSTALPLIASQRPGIGIIAPRPFESAAA</sequence>
<accession>A0ABV0B7Z1</accession>
<comment type="caution">
    <text evidence="1">The sequence shown here is derived from an EMBL/GenBank/DDBJ whole genome shotgun (WGS) entry which is preliminary data.</text>
</comment>
<evidence type="ECO:0000313" key="1">
    <source>
        <dbReference type="EMBL" id="MEN3747694.1"/>
    </source>
</evidence>
<dbReference type="RefSeq" id="WP_346246703.1">
    <property type="nucleotide sequence ID" value="NZ_JBDIZK010000006.1"/>
</dbReference>
<organism evidence="1 2">
    <name type="scientific">Sphingomonas rustica</name>
    <dbReference type="NCBI Taxonomy" id="3103142"/>
    <lineage>
        <taxon>Bacteria</taxon>
        <taxon>Pseudomonadati</taxon>
        <taxon>Pseudomonadota</taxon>
        <taxon>Alphaproteobacteria</taxon>
        <taxon>Sphingomonadales</taxon>
        <taxon>Sphingomonadaceae</taxon>
        <taxon>Sphingomonas</taxon>
    </lineage>
</organism>
<gene>
    <name evidence="1" type="ORF">TPR58_10985</name>
</gene>
<keyword evidence="2" id="KW-1185">Reference proteome</keyword>
<name>A0ABV0B7Z1_9SPHN</name>
<dbReference type="Proteomes" id="UP001427805">
    <property type="component" value="Unassembled WGS sequence"/>
</dbReference>
<dbReference type="EMBL" id="JBDIZK010000006">
    <property type="protein sequence ID" value="MEN3747694.1"/>
    <property type="molecule type" value="Genomic_DNA"/>
</dbReference>
<reference evidence="1 2" key="1">
    <citation type="submission" date="2024-05" db="EMBL/GenBank/DDBJ databases">
        <title>Sphingomonas sp. HF-S3 16S ribosomal RNA gene Genome sequencing and assembly.</title>
        <authorList>
            <person name="Lee H."/>
        </authorList>
    </citation>
    <scope>NUCLEOTIDE SEQUENCE [LARGE SCALE GENOMIC DNA]</scope>
    <source>
        <strain evidence="1 2">HF-S3</strain>
    </source>
</reference>